<dbReference type="Proteomes" id="UP000807785">
    <property type="component" value="Unassembled WGS sequence"/>
</dbReference>
<proteinExistence type="predicted"/>
<organism evidence="1 2">
    <name type="scientific">Candidatus Methylophosphatis roskildensis</name>
    <dbReference type="NCBI Taxonomy" id="2899263"/>
    <lineage>
        <taxon>Bacteria</taxon>
        <taxon>Pseudomonadati</taxon>
        <taxon>Pseudomonadota</taxon>
        <taxon>Betaproteobacteria</taxon>
        <taxon>Nitrosomonadales</taxon>
        <taxon>Sterolibacteriaceae</taxon>
        <taxon>Candidatus Methylophosphatis</taxon>
    </lineage>
</organism>
<dbReference type="EMBL" id="JADJEV010000002">
    <property type="protein sequence ID" value="MBK6972060.1"/>
    <property type="molecule type" value="Genomic_DNA"/>
</dbReference>
<gene>
    <name evidence="1" type="ORF">IPH26_03605</name>
</gene>
<protein>
    <submittedName>
        <fullName evidence="1">Uncharacterized protein</fullName>
    </submittedName>
</protein>
<sequence length="85" mass="8483">MPWRKSGAVALPLSAAAGGAGEAAVGRNAVSDDDGVAGAASRAAGGGGVHEGRRYLRRHLHCRPPADPAAVVVPLAPMVHRVALT</sequence>
<name>A0A9D7DWD2_9PROT</name>
<evidence type="ECO:0000313" key="2">
    <source>
        <dbReference type="Proteomes" id="UP000807785"/>
    </source>
</evidence>
<dbReference type="AlphaFoldDB" id="A0A9D7DWD2"/>
<evidence type="ECO:0000313" key="1">
    <source>
        <dbReference type="EMBL" id="MBK6972060.1"/>
    </source>
</evidence>
<comment type="caution">
    <text evidence="1">The sequence shown here is derived from an EMBL/GenBank/DDBJ whole genome shotgun (WGS) entry which is preliminary data.</text>
</comment>
<accession>A0A9D7DWD2</accession>
<reference evidence="1" key="1">
    <citation type="submission" date="2020-10" db="EMBL/GenBank/DDBJ databases">
        <title>Connecting structure to function with the recovery of over 1000 high-quality activated sludge metagenome-assembled genomes encoding full-length rRNA genes using long-read sequencing.</title>
        <authorList>
            <person name="Singleton C.M."/>
            <person name="Petriglieri F."/>
            <person name="Kristensen J.M."/>
            <person name="Kirkegaard R.H."/>
            <person name="Michaelsen T.Y."/>
            <person name="Andersen M.H."/>
            <person name="Karst S.M."/>
            <person name="Dueholm M.S."/>
            <person name="Nielsen P.H."/>
            <person name="Albertsen M."/>
        </authorList>
    </citation>
    <scope>NUCLEOTIDE SEQUENCE</scope>
    <source>
        <strain evidence="1">Bjer_18-Q3-R1-45_BAT3C.347</strain>
    </source>
</reference>